<keyword evidence="5" id="KW-0560">Oxidoreductase</keyword>
<sequence>MTGLCGMMAWPLQDTSVEAAQIMLTEEQRELRDALRRFFADRSPAAEVRRLMETAEGHDPKVWAQMAGQLGLQGLAIAEEHGGAGFGMRELAVVFEEMGRAVVCSPFLATITAAAALEAGEGGHDLLPGIADGTTIATLAVAEEDGDWDPGAVSAAFADGVLRGTKSFVLDGHVADLVLVAARDADGVGVYAVEDAAALARSNLPTLDQTRKLARIGLDGVAARRVGGEDALRRALDVAAVALAAESLGGAQRTLDMTVEYAKVRHQFGRPIGSFQAIKHRCADMFVLVESARSAVLHAAAVADENPELLPAAAALAKAYCTDAYFHTAGEAIQLHGGIGFTWEHDAHLYFKRAQSSRQLFGSPDRYRERLAALAGLTGAGAAP</sequence>
<dbReference type="Proteomes" id="UP000316706">
    <property type="component" value="Unassembled WGS sequence"/>
</dbReference>
<dbReference type="SUPFAM" id="SSF56645">
    <property type="entry name" value="Acyl-CoA dehydrogenase NM domain-like"/>
    <property type="match status" value="1"/>
</dbReference>
<organism evidence="8 9">
    <name type="scientific">Actinomadura hallensis</name>
    <dbReference type="NCBI Taxonomy" id="337895"/>
    <lineage>
        <taxon>Bacteria</taxon>
        <taxon>Bacillati</taxon>
        <taxon>Actinomycetota</taxon>
        <taxon>Actinomycetes</taxon>
        <taxon>Streptosporangiales</taxon>
        <taxon>Thermomonosporaceae</taxon>
        <taxon>Actinomadura</taxon>
    </lineage>
</organism>
<dbReference type="Gene3D" id="1.10.540.10">
    <property type="entry name" value="Acyl-CoA dehydrogenase/oxidase, N-terminal domain"/>
    <property type="match status" value="1"/>
</dbReference>
<dbReference type="InterPro" id="IPR036250">
    <property type="entry name" value="AcylCo_DH-like_C"/>
</dbReference>
<dbReference type="InterPro" id="IPR013786">
    <property type="entry name" value="AcylCoA_DH/ox_N"/>
</dbReference>
<dbReference type="InterPro" id="IPR009100">
    <property type="entry name" value="AcylCoA_DH/oxidase_NM_dom_sf"/>
</dbReference>
<dbReference type="Gene3D" id="1.20.140.10">
    <property type="entry name" value="Butyryl-CoA Dehydrogenase, subunit A, domain 3"/>
    <property type="match status" value="1"/>
</dbReference>
<feature type="domain" description="Acyl-CoA dehydrogenase/oxidase C-terminal" evidence="6">
    <location>
        <begin position="230"/>
        <end position="372"/>
    </location>
</feature>
<evidence type="ECO:0000259" key="7">
    <source>
        <dbReference type="Pfam" id="PF02771"/>
    </source>
</evidence>
<dbReference type="InterPro" id="IPR046373">
    <property type="entry name" value="Acyl-CoA_Oxase/DH_mid-dom_sf"/>
</dbReference>
<evidence type="ECO:0000313" key="9">
    <source>
        <dbReference type="Proteomes" id="UP000316706"/>
    </source>
</evidence>
<keyword evidence="9" id="KW-1185">Reference proteome</keyword>
<feature type="domain" description="Acyl-CoA dehydrogenase/oxidase N-terminal" evidence="7">
    <location>
        <begin position="25"/>
        <end position="107"/>
    </location>
</feature>
<evidence type="ECO:0000256" key="1">
    <source>
        <dbReference type="ARBA" id="ARBA00001974"/>
    </source>
</evidence>
<dbReference type="CDD" id="cd00567">
    <property type="entry name" value="ACAD"/>
    <property type="match status" value="1"/>
</dbReference>
<gene>
    <name evidence="8" type="ORF">FHX41_2148</name>
</gene>
<dbReference type="InterPro" id="IPR009075">
    <property type="entry name" value="AcylCo_DH/oxidase_C"/>
</dbReference>
<evidence type="ECO:0000256" key="5">
    <source>
        <dbReference type="ARBA" id="ARBA00023002"/>
    </source>
</evidence>
<dbReference type="SUPFAM" id="SSF47203">
    <property type="entry name" value="Acyl-CoA dehydrogenase C-terminal domain-like"/>
    <property type="match status" value="1"/>
</dbReference>
<dbReference type="GO" id="GO:0050660">
    <property type="term" value="F:flavin adenine dinucleotide binding"/>
    <property type="evidence" value="ECO:0007669"/>
    <property type="project" value="InterPro"/>
</dbReference>
<dbReference type="Pfam" id="PF02771">
    <property type="entry name" value="Acyl-CoA_dh_N"/>
    <property type="match status" value="1"/>
</dbReference>
<accession>A0A543ID70</accession>
<evidence type="ECO:0000256" key="4">
    <source>
        <dbReference type="ARBA" id="ARBA00022827"/>
    </source>
</evidence>
<comment type="caution">
    <text evidence="8">The sequence shown here is derived from an EMBL/GenBank/DDBJ whole genome shotgun (WGS) entry which is preliminary data.</text>
</comment>
<evidence type="ECO:0000313" key="8">
    <source>
        <dbReference type="EMBL" id="TQM68502.1"/>
    </source>
</evidence>
<dbReference type="Gene3D" id="2.40.110.10">
    <property type="entry name" value="Butyryl-CoA Dehydrogenase, subunit A, domain 2"/>
    <property type="match status" value="1"/>
</dbReference>
<dbReference type="Pfam" id="PF00441">
    <property type="entry name" value="Acyl-CoA_dh_1"/>
    <property type="match status" value="1"/>
</dbReference>
<proteinExistence type="inferred from homology"/>
<name>A0A543ID70_9ACTN</name>
<dbReference type="EMBL" id="VFPO01000001">
    <property type="protein sequence ID" value="TQM68502.1"/>
    <property type="molecule type" value="Genomic_DNA"/>
</dbReference>
<dbReference type="InterPro" id="IPR037069">
    <property type="entry name" value="AcylCoA_DH/ox_N_sf"/>
</dbReference>
<protein>
    <submittedName>
        <fullName evidence="8">Alkylation response protein AidB-like acyl-CoA dehydrogenase</fullName>
    </submittedName>
</protein>
<evidence type="ECO:0000259" key="6">
    <source>
        <dbReference type="Pfam" id="PF00441"/>
    </source>
</evidence>
<evidence type="ECO:0000256" key="2">
    <source>
        <dbReference type="ARBA" id="ARBA00009347"/>
    </source>
</evidence>
<comment type="similarity">
    <text evidence="2">Belongs to the acyl-CoA dehydrogenase family.</text>
</comment>
<keyword evidence="3" id="KW-0285">Flavoprotein</keyword>
<dbReference type="PANTHER" id="PTHR43884">
    <property type="entry name" value="ACYL-COA DEHYDROGENASE"/>
    <property type="match status" value="1"/>
</dbReference>
<reference evidence="8 9" key="1">
    <citation type="submission" date="2019-06" db="EMBL/GenBank/DDBJ databases">
        <title>Sequencing the genomes of 1000 actinobacteria strains.</title>
        <authorList>
            <person name="Klenk H.-P."/>
        </authorList>
    </citation>
    <scope>NUCLEOTIDE SEQUENCE [LARGE SCALE GENOMIC DNA]</scope>
    <source>
        <strain evidence="8 9">DSM 45043</strain>
    </source>
</reference>
<dbReference type="AlphaFoldDB" id="A0A543ID70"/>
<keyword evidence="4" id="KW-0274">FAD</keyword>
<dbReference type="GO" id="GO:0003995">
    <property type="term" value="F:acyl-CoA dehydrogenase activity"/>
    <property type="evidence" value="ECO:0007669"/>
    <property type="project" value="TreeGrafter"/>
</dbReference>
<comment type="cofactor">
    <cofactor evidence="1">
        <name>FAD</name>
        <dbReference type="ChEBI" id="CHEBI:57692"/>
    </cofactor>
</comment>
<evidence type="ECO:0000256" key="3">
    <source>
        <dbReference type="ARBA" id="ARBA00022630"/>
    </source>
</evidence>
<dbReference type="PANTHER" id="PTHR43884:SF20">
    <property type="entry name" value="ACYL-COA DEHYDROGENASE FADE28"/>
    <property type="match status" value="1"/>
</dbReference>